<reference evidence="4" key="3">
    <citation type="submission" date="2020-03" db="EMBL/GenBank/DDBJ databases">
        <authorList>
            <person name="Maier C."/>
            <person name="Huptas C."/>
            <person name="von Neubeck M."/>
            <person name="Scherer S."/>
            <person name="Wenning M."/>
            <person name="Lucking G."/>
        </authorList>
    </citation>
    <scope>NUCLEOTIDE SEQUENCE</scope>
    <source>
        <strain evidence="4">WS 5114</strain>
    </source>
</reference>
<sequence length="158" mass="16975">MTTPRIRALALCIFHHDGRILVNEALDPVTGKPFLRPIGGGIEFGETSAQAVLREVDEELGLSITDVRLLGTLENIFTYAGTPGHEIVQVYDAKFVDASVYELLHLDAQESDGAAFVAKWLALDSITGETPLVPAGLYELLKKVVLPDGCSVISNSAV</sequence>
<dbReference type="PROSITE" id="PS00893">
    <property type="entry name" value="NUDIX_BOX"/>
    <property type="match status" value="1"/>
</dbReference>
<accession>A0AB36D296</accession>
<dbReference type="Proteomes" id="UP000548707">
    <property type="component" value="Unassembled WGS sequence"/>
</dbReference>
<reference evidence="4 7" key="2">
    <citation type="journal article" date="2020" name="Front. Microbiol.">
        <title>Genetic Organization of the aprX-lipA2 Operon Affects the Proteolytic Potential of Pseudomonas Species in Milk.</title>
        <authorList>
            <person name="Maier C."/>
            <person name="Huptas C."/>
            <person name="von Neubeck M."/>
            <person name="Scherer S."/>
            <person name="Wenning M."/>
            <person name="Lucking G."/>
        </authorList>
    </citation>
    <scope>NUCLEOTIDE SEQUENCE [LARGE SCALE GENOMIC DNA]</scope>
    <source>
        <strain evidence="4 7">WS 5114</strain>
    </source>
</reference>
<evidence type="ECO:0000313" key="4">
    <source>
        <dbReference type="EMBL" id="NMZ82619.1"/>
    </source>
</evidence>
<proteinExistence type="predicted"/>
<evidence type="ECO:0000256" key="2">
    <source>
        <dbReference type="ARBA" id="ARBA00022801"/>
    </source>
</evidence>
<comment type="cofactor">
    <cofactor evidence="1">
        <name>Mg(2+)</name>
        <dbReference type="ChEBI" id="CHEBI:18420"/>
    </cofactor>
</comment>
<gene>
    <name evidence="4" type="ORF">HBO26_25335</name>
    <name evidence="5" type="ORF">SAMN04489801_4930</name>
</gene>
<dbReference type="PANTHER" id="PTHR43046">
    <property type="entry name" value="GDP-MANNOSE MANNOSYL HYDROLASE"/>
    <property type="match status" value="1"/>
</dbReference>
<protein>
    <submittedName>
        <fullName evidence="5">ADP-ribose pyrophosphatase YjhB, NUDIX family</fullName>
    </submittedName>
    <submittedName>
        <fullName evidence="4">NUDIX hydrolase</fullName>
    </submittedName>
</protein>
<dbReference type="InterPro" id="IPR015797">
    <property type="entry name" value="NUDIX_hydrolase-like_dom_sf"/>
</dbReference>
<keyword evidence="6" id="KW-1185">Reference proteome</keyword>
<dbReference type="GO" id="GO:0016787">
    <property type="term" value="F:hydrolase activity"/>
    <property type="evidence" value="ECO:0007669"/>
    <property type="project" value="UniProtKB-KW"/>
</dbReference>
<dbReference type="Proteomes" id="UP000182476">
    <property type="component" value="Chromosome I"/>
</dbReference>
<evidence type="ECO:0000259" key="3">
    <source>
        <dbReference type="PROSITE" id="PS51462"/>
    </source>
</evidence>
<dbReference type="CDD" id="cd04688">
    <property type="entry name" value="NUDIX_Hydrolase"/>
    <property type="match status" value="1"/>
</dbReference>
<dbReference type="SUPFAM" id="SSF55811">
    <property type="entry name" value="Nudix"/>
    <property type="match status" value="1"/>
</dbReference>
<dbReference type="Pfam" id="PF00293">
    <property type="entry name" value="NUDIX"/>
    <property type="match status" value="1"/>
</dbReference>
<dbReference type="GeneID" id="46431896"/>
<evidence type="ECO:0000313" key="6">
    <source>
        <dbReference type="Proteomes" id="UP000182476"/>
    </source>
</evidence>
<keyword evidence="2 4" id="KW-0378">Hydrolase</keyword>
<dbReference type="Gene3D" id="3.90.79.10">
    <property type="entry name" value="Nucleoside Triphosphate Pyrophosphohydrolase"/>
    <property type="match status" value="1"/>
</dbReference>
<dbReference type="PROSITE" id="PS51462">
    <property type="entry name" value="NUDIX"/>
    <property type="match status" value="1"/>
</dbReference>
<feature type="domain" description="Nudix hydrolase" evidence="3">
    <location>
        <begin position="4"/>
        <end position="146"/>
    </location>
</feature>
<evidence type="ECO:0000313" key="5">
    <source>
        <dbReference type="EMBL" id="SDU60054.1"/>
    </source>
</evidence>
<dbReference type="PANTHER" id="PTHR43046:SF14">
    <property type="entry name" value="MUTT_NUDIX FAMILY PROTEIN"/>
    <property type="match status" value="1"/>
</dbReference>
<evidence type="ECO:0000313" key="7">
    <source>
        <dbReference type="Proteomes" id="UP000548707"/>
    </source>
</evidence>
<evidence type="ECO:0000256" key="1">
    <source>
        <dbReference type="ARBA" id="ARBA00001946"/>
    </source>
</evidence>
<organism evidence="4 7">
    <name type="scientific">Pseudomonas mandelii</name>
    <dbReference type="NCBI Taxonomy" id="75612"/>
    <lineage>
        <taxon>Bacteria</taxon>
        <taxon>Pseudomonadati</taxon>
        <taxon>Pseudomonadota</taxon>
        <taxon>Gammaproteobacteria</taxon>
        <taxon>Pseudomonadales</taxon>
        <taxon>Pseudomonadaceae</taxon>
        <taxon>Pseudomonas</taxon>
    </lineage>
</organism>
<reference evidence="5 6" key="1">
    <citation type="submission" date="2016-10" db="EMBL/GenBank/DDBJ databases">
        <authorList>
            <person name="Varghese N."/>
            <person name="Submissions S."/>
        </authorList>
    </citation>
    <scope>NUCLEOTIDE SEQUENCE [LARGE SCALE GENOMIC DNA]</scope>
    <source>
        <strain evidence="5 6">LMG 21607</strain>
    </source>
</reference>
<dbReference type="InterPro" id="IPR020084">
    <property type="entry name" value="NUDIX_hydrolase_CS"/>
</dbReference>
<dbReference type="RefSeq" id="WP_083376438.1">
    <property type="nucleotide sequence ID" value="NZ_JAAQXV010000010.1"/>
</dbReference>
<name>A0AB36D296_9PSED</name>
<dbReference type="EMBL" id="JAAQXV010000010">
    <property type="protein sequence ID" value="NMZ82619.1"/>
    <property type="molecule type" value="Genomic_DNA"/>
</dbReference>
<dbReference type="AlphaFoldDB" id="A0AB36D296"/>
<dbReference type="EMBL" id="LT629796">
    <property type="protein sequence ID" value="SDU60054.1"/>
    <property type="molecule type" value="Genomic_DNA"/>
</dbReference>
<dbReference type="InterPro" id="IPR000086">
    <property type="entry name" value="NUDIX_hydrolase_dom"/>
</dbReference>